<evidence type="ECO:0000256" key="2">
    <source>
        <dbReference type="SAM" id="Phobius"/>
    </source>
</evidence>
<keyword evidence="2" id="KW-1133">Transmembrane helix</keyword>
<reference evidence="3" key="1">
    <citation type="submission" date="2021-01" db="EMBL/GenBank/DDBJ databases">
        <title>Whole genome shotgun sequence of Planotetraspora silvatica NBRC 100141.</title>
        <authorList>
            <person name="Komaki H."/>
            <person name="Tamura T."/>
        </authorList>
    </citation>
    <scope>NUCLEOTIDE SEQUENCE</scope>
    <source>
        <strain evidence="3">NBRC 100141</strain>
    </source>
</reference>
<feature type="transmembrane region" description="Helical" evidence="2">
    <location>
        <begin position="12"/>
        <end position="29"/>
    </location>
</feature>
<feature type="transmembrane region" description="Helical" evidence="2">
    <location>
        <begin position="35"/>
        <end position="53"/>
    </location>
</feature>
<proteinExistence type="predicted"/>
<dbReference type="Proteomes" id="UP000644610">
    <property type="component" value="Unassembled WGS sequence"/>
</dbReference>
<dbReference type="EMBL" id="BOOQ01000005">
    <property type="protein sequence ID" value="GII44765.1"/>
    <property type="molecule type" value="Genomic_DNA"/>
</dbReference>
<feature type="region of interest" description="Disordered" evidence="1">
    <location>
        <begin position="140"/>
        <end position="164"/>
    </location>
</feature>
<keyword evidence="2" id="KW-0812">Transmembrane</keyword>
<sequence length="188" mass="20638">MPYVVRERRFDPRPYLPLPVGTAIIWGAVTDGDALLAVLGMIGGGGLVALGILRARAALRREVVLAVDRDGFLIGGAKPRRLQWADVTAVRTWTDIGGAETTRVQPVVQVELADGTVEQARPLFARYDSRRLESAVREAAPQVPILSQQEPEPSPPPPLGPFTPVYDWLNRSLVRRGRPPLRPPSNER</sequence>
<name>A0A8J3XL04_9ACTN</name>
<keyword evidence="2" id="KW-0472">Membrane</keyword>
<feature type="compositionally biased region" description="Pro residues" evidence="1">
    <location>
        <begin position="152"/>
        <end position="161"/>
    </location>
</feature>
<comment type="caution">
    <text evidence="3">The sequence shown here is derived from an EMBL/GenBank/DDBJ whole genome shotgun (WGS) entry which is preliminary data.</text>
</comment>
<protein>
    <recommendedName>
        <fullName evidence="5">PH domain-containing protein</fullName>
    </recommendedName>
</protein>
<evidence type="ECO:0008006" key="5">
    <source>
        <dbReference type="Google" id="ProtNLM"/>
    </source>
</evidence>
<evidence type="ECO:0000313" key="4">
    <source>
        <dbReference type="Proteomes" id="UP000644610"/>
    </source>
</evidence>
<organism evidence="3 4">
    <name type="scientific">Planotetraspora silvatica</name>
    <dbReference type="NCBI Taxonomy" id="234614"/>
    <lineage>
        <taxon>Bacteria</taxon>
        <taxon>Bacillati</taxon>
        <taxon>Actinomycetota</taxon>
        <taxon>Actinomycetes</taxon>
        <taxon>Streptosporangiales</taxon>
        <taxon>Streptosporangiaceae</taxon>
        <taxon>Planotetraspora</taxon>
    </lineage>
</organism>
<accession>A0A8J3XL04</accession>
<evidence type="ECO:0000313" key="3">
    <source>
        <dbReference type="EMBL" id="GII44765.1"/>
    </source>
</evidence>
<gene>
    <name evidence="3" type="ORF">Psi02_11890</name>
</gene>
<keyword evidence="4" id="KW-1185">Reference proteome</keyword>
<dbReference type="AlphaFoldDB" id="A0A8J3XL04"/>
<evidence type="ECO:0000256" key="1">
    <source>
        <dbReference type="SAM" id="MobiDB-lite"/>
    </source>
</evidence>